<organism evidence="1 2">
    <name type="scientific">Sphenostylis stenocarpa</name>
    <dbReference type="NCBI Taxonomy" id="92480"/>
    <lineage>
        <taxon>Eukaryota</taxon>
        <taxon>Viridiplantae</taxon>
        <taxon>Streptophyta</taxon>
        <taxon>Embryophyta</taxon>
        <taxon>Tracheophyta</taxon>
        <taxon>Spermatophyta</taxon>
        <taxon>Magnoliopsida</taxon>
        <taxon>eudicotyledons</taxon>
        <taxon>Gunneridae</taxon>
        <taxon>Pentapetalae</taxon>
        <taxon>rosids</taxon>
        <taxon>fabids</taxon>
        <taxon>Fabales</taxon>
        <taxon>Fabaceae</taxon>
        <taxon>Papilionoideae</taxon>
        <taxon>50 kb inversion clade</taxon>
        <taxon>NPAAA clade</taxon>
        <taxon>indigoferoid/millettioid clade</taxon>
        <taxon>Phaseoleae</taxon>
        <taxon>Sphenostylis</taxon>
    </lineage>
</organism>
<accession>A0AA86VHS4</accession>
<name>A0AA86VHS4_9FABA</name>
<dbReference type="Gramene" id="rna-AYBTSS11_LOCUS20538">
    <property type="protein sequence ID" value="CAJ1964852.1"/>
    <property type="gene ID" value="gene-AYBTSS11_LOCUS20538"/>
</dbReference>
<proteinExistence type="predicted"/>
<sequence>MVHGVVAGGHGSFPLVKREKVFGVELEAVTRKEASDTDASTPMVGEKESKMAKVVYEARTMRMVEIWPVTRVGAGRSTRRKVNRFMGCCAGDENEGVQCAEGKCGEREGAEFNRVGRVT</sequence>
<evidence type="ECO:0000313" key="1">
    <source>
        <dbReference type="EMBL" id="CAJ1964852.1"/>
    </source>
</evidence>
<dbReference type="EMBL" id="OY731403">
    <property type="protein sequence ID" value="CAJ1964852.1"/>
    <property type="molecule type" value="Genomic_DNA"/>
</dbReference>
<evidence type="ECO:0000313" key="2">
    <source>
        <dbReference type="Proteomes" id="UP001189624"/>
    </source>
</evidence>
<protein>
    <submittedName>
        <fullName evidence="1">Uncharacterized protein</fullName>
    </submittedName>
</protein>
<dbReference type="AlphaFoldDB" id="A0AA86VHS4"/>
<dbReference type="Proteomes" id="UP001189624">
    <property type="component" value="Chromosome 6"/>
</dbReference>
<keyword evidence="2" id="KW-1185">Reference proteome</keyword>
<reference evidence="1" key="1">
    <citation type="submission" date="2023-10" db="EMBL/GenBank/DDBJ databases">
        <authorList>
            <person name="Domelevo Entfellner J.-B."/>
        </authorList>
    </citation>
    <scope>NUCLEOTIDE SEQUENCE</scope>
</reference>
<gene>
    <name evidence="1" type="ORF">AYBTSS11_LOCUS20538</name>
</gene>